<dbReference type="InterPro" id="IPR001296">
    <property type="entry name" value="Glyco_trans_1"/>
</dbReference>
<dbReference type="Pfam" id="PF13439">
    <property type="entry name" value="Glyco_transf_4"/>
    <property type="match status" value="1"/>
</dbReference>
<dbReference type="Pfam" id="PF00534">
    <property type="entry name" value="Glycos_transf_1"/>
    <property type="match status" value="1"/>
</dbReference>
<dbReference type="PANTHER" id="PTHR45947">
    <property type="entry name" value="SULFOQUINOVOSYL TRANSFERASE SQD2"/>
    <property type="match status" value="1"/>
</dbReference>
<dbReference type="Proteomes" id="UP000220527">
    <property type="component" value="Unassembled WGS sequence"/>
</dbReference>
<reference evidence="4" key="1">
    <citation type="submission" date="2017-08" db="EMBL/GenBank/DDBJ databases">
        <authorList>
            <person name="Grouzdev D.S."/>
            <person name="Gaisin V.A."/>
            <person name="Rysina M.S."/>
            <person name="Gorlenko V.M."/>
        </authorList>
    </citation>
    <scope>NUCLEOTIDE SEQUENCE [LARGE SCALE GENOMIC DNA]</scope>
    <source>
        <strain evidence="4">Kir15-3F</strain>
    </source>
</reference>
<dbReference type="InterPro" id="IPR028098">
    <property type="entry name" value="Glyco_trans_4-like_N"/>
</dbReference>
<dbReference type="AlphaFoldDB" id="A0A2A6RJR9"/>
<sequence>MARGHDVTALVPVCAAATLPPFGGVYNLVEHVPPKPQTGHWDALDGPHPLPPSTSSGHRLSHVVGEGRRARSFVAFPNIPLRQQAHALPTHDFDGAGVPGVRVSYWAPRLPVVQNYFRHEYLWGPLAQAICTVAHAGPPPTAIHAQHVQVAPAAILAGRKLGCPVVVTVRDHWPWHYFATGLHGDQVPLPQHNWAALATDLIARLGAIGGLLALPALPYMLGHMRRRAAYLAQANAVIAVSNYIAGRLAGIVAAERLHVLPNLVDLAANEALAATPPQTTWNGKLLLFVGKLETNKGAGLLPAIFQALRKHTTALPAFTLVIAGNGALRQQLARAMAAQAIPTHFLEWADHTETLRLMARCDLLLFPSQWGEPLSRVLLEAATLGAPILAMPTGGTPDIIEHEVTGIFAPTIESFAARLAQLLSDDATRQRLGNAARQSASQRFAVSRLIHSYEHLYTQLVLPL</sequence>
<comment type="caution">
    <text evidence="3">The sequence shown here is derived from an EMBL/GenBank/DDBJ whole genome shotgun (WGS) entry which is preliminary data.</text>
</comment>
<keyword evidence="4" id="KW-1185">Reference proteome</keyword>
<dbReference type="CDD" id="cd03801">
    <property type="entry name" value="GT4_PimA-like"/>
    <property type="match status" value="1"/>
</dbReference>
<evidence type="ECO:0000259" key="1">
    <source>
        <dbReference type="Pfam" id="PF00534"/>
    </source>
</evidence>
<accession>A0A2A6RJR9</accession>
<evidence type="ECO:0000259" key="2">
    <source>
        <dbReference type="Pfam" id="PF13439"/>
    </source>
</evidence>
<evidence type="ECO:0008006" key="5">
    <source>
        <dbReference type="Google" id="ProtNLM"/>
    </source>
</evidence>
<dbReference type="PANTHER" id="PTHR45947:SF13">
    <property type="entry name" value="TRANSFERASE"/>
    <property type="match status" value="1"/>
</dbReference>
<dbReference type="InterPro" id="IPR050194">
    <property type="entry name" value="Glycosyltransferase_grp1"/>
</dbReference>
<gene>
    <name evidence="3" type="ORF">CJ255_10655</name>
</gene>
<dbReference type="Gene3D" id="3.40.50.2000">
    <property type="entry name" value="Glycogen Phosphorylase B"/>
    <property type="match status" value="2"/>
</dbReference>
<protein>
    <recommendedName>
        <fullName evidence="5">Glycosyl transferase family 1</fullName>
    </recommendedName>
</protein>
<feature type="domain" description="Glycosyltransferase subfamily 4-like N-terminal" evidence="2">
    <location>
        <begin position="107"/>
        <end position="267"/>
    </location>
</feature>
<name>A0A2A6RJR9_9CHLR</name>
<organism evidence="3 4">
    <name type="scientific">Candidatus Viridilinea mediisalina</name>
    <dbReference type="NCBI Taxonomy" id="2024553"/>
    <lineage>
        <taxon>Bacteria</taxon>
        <taxon>Bacillati</taxon>
        <taxon>Chloroflexota</taxon>
        <taxon>Chloroflexia</taxon>
        <taxon>Chloroflexales</taxon>
        <taxon>Chloroflexineae</taxon>
        <taxon>Oscillochloridaceae</taxon>
        <taxon>Candidatus Viridilinea</taxon>
    </lineage>
</organism>
<dbReference type="SUPFAM" id="SSF53756">
    <property type="entry name" value="UDP-Glycosyltransferase/glycogen phosphorylase"/>
    <property type="match status" value="1"/>
</dbReference>
<feature type="domain" description="Glycosyl transferase family 1" evidence="1">
    <location>
        <begin position="283"/>
        <end position="438"/>
    </location>
</feature>
<evidence type="ECO:0000313" key="4">
    <source>
        <dbReference type="Proteomes" id="UP000220527"/>
    </source>
</evidence>
<dbReference type="EMBL" id="NQWI01000041">
    <property type="protein sequence ID" value="PDW03108.1"/>
    <property type="molecule type" value="Genomic_DNA"/>
</dbReference>
<dbReference type="GO" id="GO:0016757">
    <property type="term" value="F:glycosyltransferase activity"/>
    <property type="evidence" value="ECO:0007669"/>
    <property type="project" value="InterPro"/>
</dbReference>
<proteinExistence type="predicted"/>
<evidence type="ECO:0000313" key="3">
    <source>
        <dbReference type="EMBL" id="PDW03108.1"/>
    </source>
</evidence>